<dbReference type="EMBL" id="CAACYJ010000040">
    <property type="protein sequence ID" value="VFB21088.1"/>
    <property type="molecule type" value="Genomic_DNA"/>
</dbReference>
<proteinExistence type="predicted"/>
<feature type="transmembrane region" description="Helical" evidence="4">
    <location>
        <begin position="21"/>
        <end position="37"/>
    </location>
</feature>
<feature type="coiled-coil region" evidence="3">
    <location>
        <begin position="137"/>
        <end position="164"/>
    </location>
</feature>
<dbReference type="GO" id="GO:0030313">
    <property type="term" value="C:cell envelope"/>
    <property type="evidence" value="ECO:0007669"/>
    <property type="project" value="UniProtKB-SubCell"/>
</dbReference>
<evidence type="ECO:0000313" key="5">
    <source>
        <dbReference type="EMBL" id="VFB21088.1"/>
    </source>
</evidence>
<comment type="subcellular location">
    <subcellularLocation>
        <location evidence="1">Cell envelope</location>
    </subcellularLocation>
</comment>
<keyword evidence="4" id="KW-1133">Transmembrane helix</keyword>
<organism evidence="5 6">
    <name type="scientific">Pseudomonas fragi</name>
    <dbReference type="NCBI Taxonomy" id="296"/>
    <lineage>
        <taxon>Bacteria</taxon>
        <taxon>Pseudomonadati</taxon>
        <taxon>Pseudomonadota</taxon>
        <taxon>Gammaproteobacteria</taxon>
        <taxon>Pseudomonadales</taxon>
        <taxon>Pseudomonadaceae</taxon>
        <taxon>Pseudomonas</taxon>
    </lineage>
</organism>
<protein>
    <submittedName>
        <fullName evidence="5">HlyD family secretion protein domain protein</fullName>
    </submittedName>
</protein>
<dbReference type="InterPro" id="IPR050465">
    <property type="entry name" value="UPF0194_transport"/>
</dbReference>
<evidence type="ECO:0000256" key="2">
    <source>
        <dbReference type="ARBA" id="ARBA00023054"/>
    </source>
</evidence>
<dbReference type="PANTHER" id="PTHR32347">
    <property type="entry name" value="EFFLUX SYSTEM COMPONENT YKNX-RELATED"/>
    <property type="match status" value="1"/>
</dbReference>
<evidence type="ECO:0000313" key="6">
    <source>
        <dbReference type="Proteomes" id="UP000330809"/>
    </source>
</evidence>
<evidence type="ECO:0000256" key="3">
    <source>
        <dbReference type="SAM" id="Coils"/>
    </source>
</evidence>
<dbReference type="PANTHER" id="PTHR32347:SF23">
    <property type="entry name" value="BLL5650 PROTEIN"/>
    <property type="match status" value="1"/>
</dbReference>
<dbReference type="Proteomes" id="UP000330809">
    <property type="component" value="Unassembled WGS sequence"/>
</dbReference>
<name>A0A449INU4_PSEFR</name>
<accession>A0A449INU4</accession>
<keyword evidence="2 3" id="KW-0175">Coiled coil</keyword>
<keyword evidence="4" id="KW-0812">Transmembrane</keyword>
<keyword evidence="4" id="KW-0472">Membrane</keyword>
<dbReference type="Gene3D" id="2.40.30.170">
    <property type="match status" value="1"/>
</dbReference>
<dbReference type="SUPFAM" id="SSF111369">
    <property type="entry name" value="HlyD-like secretion proteins"/>
    <property type="match status" value="1"/>
</dbReference>
<gene>
    <name evidence="5" type="ORF">NCTC10754_03729</name>
</gene>
<evidence type="ECO:0000256" key="4">
    <source>
        <dbReference type="SAM" id="Phobius"/>
    </source>
</evidence>
<sequence>MYCWACCWKTGRFLLRISKPFSVLILVLLLASGWTLFTSSVPEDTEVWVAVSRQKLEHEIGLVGRVEPVETSVLNAPFEGVLMAHELSPGMSVEEGQVLLSFDTALLEIKVRDALANKLKQQQVVETFRTWTNDPQVVRAKRSLRVAELAMQNLELELSQVEALYQKGIVPRNERDSLKQQRDLQALELAAATSELDTVLATGRGEARTIAEMELRNASVIHKQLNALLAHKTLYAPYSGVVLSLGGPQSTGGDAVTLHKGALFSMGQQMIKLANMSGLKVITQVSESDVSKFSLNQEVRITGEGFSAALSGYISSISQLAVQDQNEGSAARFPLTITVNQPSGGDFKRVRLGMSARMTIVTYRNDNSFIIPHEAVERDGDTLSVEYRDGLDAPVERRAITIGQSTVDGLEVFGVESGFVRVK</sequence>
<reference evidence="5 6" key="1">
    <citation type="submission" date="2019-02" db="EMBL/GenBank/DDBJ databases">
        <authorList>
            <consortium name="Pathogen Informatics"/>
        </authorList>
    </citation>
    <scope>NUCLEOTIDE SEQUENCE [LARGE SCALE GENOMIC DNA]</scope>
    <source>
        <strain evidence="5 6">3012STDY7103891</strain>
    </source>
</reference>
<dbReference type="AlphaFoldDB" id="A0A449INU4"/>
<evidence type="ECO:0000256" key="1">
    <source>
        <dbReference type="ARBA" id="ARBA00004196"/>
    </source>
</evidence>